<comment type="caution">
    <text evidence="1">The sequence shown here is derived from an EMBL/GenBank/DDBJ whole genome shotgun (WGS) entry which is preliminary data.</text>
</comment>
<evidence type="ECO:0000313" key="2">
    <source>
        <dbReference type="Proteomes" id="UP000480266"/>
    </source>
</evidence>
<reference evidence="1" key="1">
    <citation type="submission" date="2020-02" db="EMBL/GenBank/DDBJ databases">
        <title>Draft genome sequence of Candidatus Afipia apatlaquensis IBT-C3, a potential strain for decolorization of textile dyes.</title>
        <authorList>
            <person name="Sanchez-Reyes A."/>
            <person name="Breton-Deval L."/>
            <person name="Mangelson H."/>
            <person name="Sanchez-Flores A."/>
        </authorList>
    </citation>
    <scope>NUCLEOTIDE SEQUENCE [LARGE SCALE GENOMIC DNA]</scope>
    <source>
        <strain evidence="1">IBT-C3</strain>
    </source>
</reference>
<dbReference type="InterPro" id="IPR014347">
    <property type="entry name" value="Tautomerase/MIF_sf"/>
</dbReference>
<dbReference type="InterPro" id="IPR004220">
    <property type="entry name" value="5-COMe_2-OHmuconate_Isoase"/>
</dbReference>
<sequence>MPHIVCHYSASPDMPPILDVMLGLHHAAASTGVVQADDLKIRALPFSDYLIAGEERSFFHVSLYLLAGRTPEQKERLSIALRQELAELLPGITSISIDVRDMDPQAYKKRLLDSPPRSARQA</sequence>
<organism evidence="1 2">
    <name type="scientific">Candidatus Afipia apatlaquensis</name>
    <dbReference type="NCBI Taxonomy" id="2712852"/>
    <lineage>
        <taxon>Bacteria</taxon>
        <taxon>Pseudomonadati</taxon>
        <taxon>Pseudomonadota</taxon>
        <taxon>Alphaproteobacteria</taxon>
        <taxon>Hyphomicrobiales</taxon>
        <taxon>Nitrobacteraceae</taxon>
        <taxon>Afipia</taxon>
    </lineage>
</organism>
<dbReference type="Gene3D" id="3.30.429.10">
    <property type="entry name" value="Macrophage Migration Inhibitory Factor"/>
    <property type="match status" value="1"/>
</dbReference>
<dbReference type="CDD" id="cd00580">
    <property type="entry name" value="CHMI"/>
    <property type="match status" value="1"/>
</dbReference>
<dbReference type="GO" id="GO:0008704">
    <property type="term" value="F:5-carboxymethyl-2-hydroxymuconate delta-isomerase activity"/>
    <property type="evidence" value="ECO:0007669"/>
    <property type="project" value="InterPro"/>
</dbReference>
<dbReference type="PANTHER" id="PTHR37950:SF1">
    <property type="entry name" value="4-HYDROXYPHENYLACETATE CATABOLISM PROTEIN"/>
    <property type="match status" value="1"/>
</dbReference>
<evidence type="ECO:0000313" key="1">
    <source>
        <dbReference type="EMBL" id="NGX98913.1"/>
    </source>
</evidence>
<dbReference type="PANTHER" id="PTHR37950">
    <property type="entry name" value="4-HYDROXYPHENYLACETATE CATABOLISM PROTEIN"/>
    <property type="match status" value="1"/>
</dbReference>
<gene>
    <name evidence="1" type="ORF">G4V63_28025</name>
</gene>
<dbReference type="SUPFAM" id="SSF55331">
    <property type="entry name" value="Tautomerase/MIF"/>
    <property type="match status" value="1"/>
</dbReference>
<dbReference type="AlphaFoldDB" id="A0A7C9VS75"/>
<protein>
    <submittedName>
        <fullName evidence="1">5-carboxymethyl-2-hydroxymuconate Delta-isomerase</fullName>
    </submittedName>
</protein>
<proteinExistence type="predicted"/>
<dbReference type="EMBL" id="JAAMRR010001427">
    <property type="protein sequence ID" value="NGX98913.1"/>
    <property type="molecule type" value="Genomic_DNA"/>
</dbReference>
<name>A0A7C9VS75_9BRAD</name>
<accession>A0A7C9VS75</accession>
<dbReference type="Pfam" id="PF02962">
    <property type="entry name" value="CHMI"/>
    <property type="match status" value="1"/>
</dbReference>
<keyword evidence="2" id="KW-1185">Reference proteome</keyword>
<dbReference type="Proteomes" id="UP000480266">
    <property type="component" value="Unassembled WGS sequence"/>
</dbReference>